<keyword evidence="1" id="KW-0347">Helicase</keyword>
<dbReference type="PANTHER" id="PTHR47642">
    <property type="entry name" value="ATP-DEPENDENT DNA HELICASE"/>
    <property type="match status" value="1"/>
</dbReference>
<proteinExistence type="inferred from homology"/>
<dbReference type="EC" id="5.6.2.3" evidence="1"/>
<reference evidence="3" key="1">
    <citation type="submission" date="2021-02" db="EMBL/GenBank/DDBJ databases">
        <authorList>
            <person name="Nowell W R."/>
        </authorList>
    </citation>
    <scope>NUCLEOTIDE SEQUENCE</scope>
    <source>
        <strain evidence="3">Ploen Becks lab</strain>
    </source>
</reference>
<evidence type="ECO:0000256" key="1">
    <source>
        <dbReference type="RuleBase" id="RU363044"/>
    </source>
</evidence>
<keyword evidence="1" id="KW-0234">DNA repair</keyword>
<dbReference type="GO" id="GO:0000723">
    <property type="term" value="P:telomere maintenance"/>
    <property type="evidence" value="ECO:0007669"/>
    <property type="project" value="InterPro"/>
</dbReference>
<feature type="domain" description="DNA helicase Pif1-like DEAD-box helicase" evidence="2">
    <location>
        <begin position="147"/>
        <end position="260"/>
    </location>
</feature>
<organism evidence="3 4">
    <name type="scientific">Brachionus calyciflorus</name>
    <dbReference type="NCBI Taxonomy" id="104777"/>
    <lineage>
        <taxon>Eukaryota</taxon>
        <taxon>Metazoa</taxon>
        <taxon>Spiralia</taxon>
        <taxon>Gnathifera</taxon>
        <taxon>Rotifera</taxon>
        <taxon>Eurotatoria</taxon>
        <taxon>Monogononta</taxon>
        <taxon>Pseudotrocha</taxon>
        <taxon>Ploima</taxon>
        <taxon>Brachionidae</taxon>
        <taxon>Brachionus</taxon>
    </lineage>
</organism>
<dbReference type="GO" id="GO:0043139">
    <property type="term" value="F:5'-3' DNA helicase activity"/>
    <property type="evidence" value="ECO:0007669"/>
    <property type="project" value="UniProtKB-EC"/>
</dbReference>
<dbReference type="Proteomes" id="UP000663879">
    <property type="component" value="Unassembled WGS sequence"/>
</dbReference>
<keyword evidence="1" id="KW-0227">DNA damage</keyword>
<dbReference type="SUPFAM" id="SSF52540">
    <property type="entry name" value="P-loop containing nucleoside triphosphate hydrolases"/>
    <property type="match status" value="1"/>
</dbReference>
<dbReference type="AlphaFoldDB" id="A0A814HQ91"/>
<dbReference type="InterPro" id="IPR051055">
    <property type="entry name" value="PIF1_helicase"/>
</dbReference>
<evidence type="ECO:0000259" key="2">
    <source>
        <dbReference type="Pfam" id="PF05970"/>
    </source>
</evidence>
<comment type="similarity">
    <text evidence="1">Belongs to the helicase family.</text>
</comment>
<keyword evidence="1" id="KW-0547">Nucleotide-binding</keyword>
<protein>
    <recommendedName>
        <fullName evidence="1">ATP-dependent DNA helicase</fullName>
        <ecNumber evidence="1">5.6.2.3</ecNumber>
    </recommendedName>
</protein>
<dbReference type="GO" id="GO:0005524">
    <property type="term" value="F:ATP binding"/>
    <property type="evidence" value="ECO:0007669"/>
    <property type="project" value="UniProtKB-KW"/>
</dbReference>
<dbReference type="GO" id="GO:0006281">
    <property type="term" value="P:DNA repair"/>
    <property type="evidence" value="ECO:0007669"/>
    <property type="project" value="UniProtKB-KW"/>
</dbReference>
<comment type="catalytic activity">
    <reaction evidence="1">
        <text>ATP + H2O = ADP + phosphate + H(+)</text>
        <dbReference type="Rhea" id="RHEA:13065"/>
        <dbReference type="ChEBI" id="CHEBI:15377"/>
        <dbReference type="ChEBI" id="CHEBI:15378"/>
        <dbReference type="ChEBI" id="CHEBI:30616"/>
        <dbReference type="ChEBI" id="CHEBI:43474"/>
        <dbReference type="ChEBI" id="CHEBI:456216"/>
        <dbReference type="EC" id="5.6.2.3"/>
    </reaction>
</comment>
<sequence length="430" mass="49049">MVKYASKPEKSSQTYIEILKTILTYSSEEDDPKTKLRIRYNPLNIQNQIIKYSPWDNSNLSEINNFETAIQRFEYFIKISPPKIIYSLSFFNEFLKVLKKLRDDLENEPDVDMLATEYTELSCAPTAKAAFIIRGETFHSLFDIKVDNENQIVSNEYSMLSQRLFGLIDNRLRAIKANNSFFGGVSIILVGDPGQLLPVCGAPLNDSKSHQPYSLDGFMAYNEFKIVVKLEQLERQKVSNDIRQHKFIDLLPRCRNGENTIEDWELLLENSTSPSNIYKFFDSIRLFLENDIVDTYNNQKLCDLKNPIMSFLALNSTNSIKRLQSVQCSLLNSANGIIKDIIVSDDYLPGDIPIAIIVEVPHYTGPQFFNDPNRKNHIPINSTTFFTKSVFGSRTQIPLRLGYAMTIQKSQGQTLNSAVIDLGKSEKSLG</sequence>
<keyword evidence="1" id="KW-0378">Hydrolase</keyword>
<comment type="cofactor">
    <cofactor evidence="1">
        <name>Mg(2+)</name>
        <dbReference type="ChEBI" id="CHEBI:18420"/>
    </cofactor>
</comment>
<feature type="non-terminal residue" evidence="3">
    <location>
        <position position="1"/>
    </location>
</feature>
<dbReference type="EMBL" id="CAJNOC010004238">
    <property type="protein sequence ID" value="CAF1014362.1"/>
    <property type="molecule type" value="Genomic_DNA"/>
</dbReference>
<accession>A0A814HQ91</accession>
<dbReference type="InterPro" id="IPR010285">
    <property type="entry name" value="DNA_helicase_pif1-like_DEAD"/>
</dbReference>
<dbReference type="GO" id="GO:0016787">
    <property type="term" value="F:hydrolase activity"/>
    <property type="evidence" value="ECO:0007669"/>
    <property type="project" value="UniProtKB-KW"/>
</dbReference>
<dbReference type="PANTHER" id="PTHR47642:SF6">
    <property type="entry name" value="ATP-DEPENDENT DNA HELICASE"/>
    <property type="match status" value="1"/>
</dbReference>
<dbReference type="InterPro" id="IPR027417">
    <property type="entry name" value="P-loop_NTPase"/>
</dbReference>
<keyword evidence="1" id="KW-0233">DNA recombination</keyword>
<dbReference type="Gene3D" id="3.40.50.300">
    <property type="entry name" value="P-loop containing nucleotide triphosphate hydrolases"/>
    <property type="match status" value="1"/>
</dbReference>
<comment type="caution">
    <text evidence="3">The sequence shown here is derived from an EMBL/GenBank/DDBJ whole genome shotgun (WGS) entry which is preliminary data.</text>
</comment>
<dbReference type="OrthoDB" id="416437at2759"/>
<evidence type="ECO:0000313" key="4">
    <source>
        <dbReference type="Proteomes" id="UP000663879"/>
    </source>
</evidence>
<keyword evidence="4" id="KW-1185">Reference proteome</keyword>
<dbReference type="Pfam" id="PF05970">
    <property type="entry name" value="PIF1"/>
    <property type="match status" value="1"/>
</dbReference>
<keyword evidence="1" id="KW-0067">ATP-binding</keyword>
<evidence type="ECO:0000313" key="3">
    <source>
        <dbReference type="EMBL" id="CAF1014362.1"/>
    </source>
</evidence>
<gene>
    <name evidence="3" type="ORF">OXX778_LOCUS17054</name>
</gene>
<dbReference type="GO" id="GO:0006310">
    <property type="term" value="P:DNA recombination"/>
    <property type="evidence" value="ECO:0007669"/>
    <property type="project" value="UniProtKB-KW"/>
</dbReference>
<name>A0A814HQ91_9BILA</name>